<dbReference type="PIRSF" id="PIRSF001267">
    <property type="entry name" value="Pyrophosphatase_GppA_Ppx"/>
    <property type="match status" value="1"/>
</dbReference>
<keyword evidence="2 5" id="KW-0378">Hydrolase</keyword>
<proteinExistence type="inferred from homology"/>
<name>A0A6N3CPA3_9CLOT</name>
<evidence type="ECO:0000256" key="1">
    <source>
        <dbReference type="ARBA" id="ARBA00007125"/>
    </source>
</evidence>
<dbReference type="SUPFAM" id="SSF109604">
    <property type="entry name" value="HD-domain/PDEase-like"/>
    <property type="match status" value="1"/>
</dbReference>
<dbReference type="Pfam" id="PF02541">
    <property type="entry name" value="Ppx-GppA"/>
    <property type="match status" value="1"/>
</dbReference>
<comment type="similarity">
    <text evidence="1">Belongs to the GppA/Ppx family.</text>
</comment>
<dbReference type="Pfam" id="PF21447">
    <property type="entry name" value="Ppx-GppA_III"/>
    <property type="match status" value="1"/>
</dbReference>
<accession>A0A6N3CPA3</accession>
<evidence type="ECO:0000256" key="2">
    <source>
        <dbReference type="ARBA" id="ARBA00022801"/>
    </source>
</evidence>
<dbReference type="InterPro" id="IPR043129">
    <property type="entry name" value="ATPase_NBD"/>
</dbReference>
<organism evidence="5">
    <name type="scientific">Clostridium paraputrificum</name>
    <dbReference type="NCBI Taxonomy" id="29363"/>
    <lineage>
        <taxon>Bacteria</taxon>
        <taxon>Bacillati</taxon>
        <taxon>Bacillota</taxon>
        <taxon>Clostridia</taxon>
        <taxon>Eubacteriales</taxon>
        <taxon>Clostridiaceae</taxon>
        <taxon>Clostridium</taxon>
    </lineage>
</organism>
<reference evidence="5" key="1">
    <citation type="submission" date="2019-11" db="EMBL/GenBank/DDBJ databases">
        <authorList>
            <person name="Feng L."/>
        </authorList>
    </citation>
    <scope>NUCLEOTIDE SEQUENCE</scope>
    <source>
        <strain evidence="5">CParaputrificumLFYP93</strain>
    </source>
</reference>
<dbReference type="PANTHER" id="PTHR30005">
    <property type="entry name" value="EXOPOLYPHOSPHATASE"/>
    <property type="match status" value="1"/>
</dbReference>
<gene>
    <name evidence="5" type="primary">gppA</name>
    <name evidence="5" type="ORF">CPLFYP93_01596</name>
</gene>
<sequence length="506" mass="57461">MNRVGVIDIGSNAIRFMLTEVEEGGYFRIIDELSTTVRLGYDLIDNDFISDEKIQKTISTLTTFKSLASVSNVCDIVTVATESLSAATNKDRFVNTIKEELDMDTIVLSSEEELYFSYLGVTKSIYFDNSLLVDVAGTSTYIAWILNGEIKESTTLPIGSVNLTYKYNLQDRILRDDLDAAISKIYSELLEIDWLGNNTFDSIIGVGGTVRAIAKMNRIKNRYPFDIAHNYIMTDYDVHDIYNLLKSKDYKLRNKFDGLSKERADIIVGGISIFHEIIKYVNASKIIVSGRGLREGIMYEYINTHFKPIEDILDYSINGILEDLHINKEHAKNVYNLSQKLFEAFKPLHHLDNEYDHIIKTAAMLHDCGTSIDYYNHHKHTFYIILNSYINGLSHKELLMSASIAASHRNNSYHVALPQFCSIINKLDFKVIEELGIILKIAEGLDRSLSGAVKDLSVSINEDTVEIQLYSCLNLDLEISQALRCSDKFKEVYGKTLNIKKVYSNK</sequence>
<dbReference type="InterPro" id="IPR003695">
    <property type="entry name" value="Ppx_GppA_N"/>
</dbReference>
<dbReference type="AlphaFoldDB" id="A0A6N3CPA3"/>
<dbReference type="PANTHER" id="PTHR30005:SF0">
    <property type="entry name" value="RETROGRADE REGULATION PROTEIN 2"/>
    <property type="match status" value="1"/>
</dbReference>
<dbReference type="InterPro" id="IPR030673">
    <property type="entry name" value="PyroPPase_GppA_Ppx"/>
</dbReference>
<dbReference type="CDD" id="cd24052">
    <property type="entry name" value="ASKHA_NBD_HpPPX-GppA-like"/>
    <property type="match status" value="1"/>
</dbReference>
<protein>
    <submittedName>
        <fullName evidence="5">Guanosine-5'-triphosphate,3'-diphosphate pyrophosphatase</fullName>
        <ecNumber evidence="5">3.6.1.40</ecNumber>
    </submittedName>
</protein>
<dbReference type="InterPro" id="IPR048950">
    <property type="entry name" value="Ppx_GppA_C"/>
</dbReference>
<dbReference type="InterPro" id="IPR050273">
    <property type="entry name" value="GppA/Ppx_hydrolase"/>
</dbReference>
<dbReference type="EMBL" id="CACRTV010000041">
    <property type="protein sequence ID" value="VYU18510.1"/>
    <property type="molecule type" value="Genomic_DNA"/>
</dbReference>
<evidence type="ECO:0000259" key="4">
    <source>
        <dbReference type="Pfam" id="PF21447"/>
    </source>
</evidence>
<dbReference type="GO" id="GO:0008894">
    <property type="term" value="F:guanosine-5'-triphosphate,3'-diphosphate diphosphatase activity"/>
    <property type="evidence" value="ECO:0007669"/>
    <property type="project" value="UniProtKB-EC"/>
</dbReference>
<evidence type="ECO:0000259" key="3">
    <source>
        <dbReference type="Pfam" id="PF02541"/>
    </source>
</evidence>
<dbReference type="Gene3D" id="3.30.420.40">
    <property type="match status" value="1"/>
</dbReference>
<dbReference type="SUPFAM" id="SSF53067">
    <property type="entry name" value="Actin-like ATPase domain"/>
    <property type="match status" value="2"/>
</dbReference>
<dbReference type="EC" id="3.6.1.40" evidence="5"/>
<dbReference type="Gene3D" id="3.30.420.150">
    <property type="entry name" value="Exopolyphosphatase. Domain 2"/>
    <property type="match status" value="1"/>
</dbReference>
<feature type="domain" description="Ppx/GppA phosphatase C-terminal" evidence="4">
    <location>
        <begin position="315"/>
        <end position="472"/>
    </location>
</feature>
<dbReference type="Gene3D" id="1.10.3210.10">
    <property type="entry name" value="Hypothetical protein af1432"/>
    <property type="match status" value="1"/>
</dbReference>
<feature type="domain" description="Ppx/GppA phosphatase N-terminal" evidence="3">
    <location>
        <begin position="22"/>
        <end position="304"/>
    </location>
</feature>
<dbReference type="RefSeq" id="WP_156560958.1">
    <property type="nucleotide sequence ID" value="NZ_CACRTV010000041.1"/>
</dbReference>
<evidence type="ECO:0000313" key="5">
    <source>
        <dbReference type="EMBL" id="VYU18510.1"/>
    </source>
</evidence>